<dbReference type="OrthoDB" id="3633192at2759"/>
<dbReference type="EMBL" id="JABCIY010000173">
    <property type="protein sequence ID" value="KAF7190372.1"/>
    <property type="molecule type" value="Genomic_DNA"/>
</dbReference>
<dbReference type="Pfam" id="PF00975">
    <property type="entry name" value="Thioesterase"/>
    <property type="match status" value="1"/>
</dbReference>
<keyword evidence="4" id="KW-1185">Reference proteome</keyword>
<organism evidence="3 4">
    <name type="scientific">Pseudocercospora fuligena</name>
    <dbReference type="NCBI Taxonomy" id="685502"/>
    <lineage>
        <taxon>Eukaryota</taxon>
        <taxon>Fungi</taxon>
        <taxon>Dikarya</taxon>
        <taxon>Ascomycota</taxon>
        <taxon>Pezizomycotina</taxon>
        <taxon>Dothideomycetes</taxon>
        <taxon>Dothideomycetidae</taxon>
        <taxon>Mycosphaerellales</taxon>
        <taxon>Mycosphaerellaceae</taxon>
        <taxon>Pseudocercospora</taxon>
    </lineage>
</organism>
<dbReference type="SUPFAM" id="SSF53474">
    <property type="entry name" value="alpha/beta-Hydrolases"/>
    <property type="match status" value="1"/>
</dbReference>
<evidence type="ECO:0000313" key="4">
    <source>
        <dbReference type="Proteomes" id="UP000660729"/>
    </source>
</evidence>
<name>A0A8H6RH03_9PEZI</name>
<evidence type="ECO:0000256" key="1">
    <source>
        <dbReference type="SAM" id="MobiDB-lite"/>
    </source>
</evidence>
<dbReference type="InterPro" id="IPR029058">
    <property type="entry name" value="AB_hydrolase_fold"/>
</dbReference>
<proteinExistence type="predicted"/>
<feature type="non-terminal residue" evidence="3">
    <location>
        <position position="394"/>
    </location>
</feature>
<accession>A0A8H6RH03</accession>
<evidence type="ECO:0000259" key="2">
    <source>
        <dbReference type="Pfam" id="PF00975"/>
    </source>
</evidence>
<reference evidence="3" key="1">
    <citation type="submission" date="2020-04" db="EMBL/GenBank/DDBJ databases">
        <title>Draft genome resource of the tomato pathogen Pseudocercospora fuligena.</title>
        <authorList>
            <person name="Zaccaron A."/>
        </authorList>
    </citation>
    <scope>NUCLEOTIDE SEQUENCE</scope>
    <source>
        <strain evidence="3">PF001</strain>
    </source>
</reference>
<evidence type="ECO:0000313" key="3">
    <source>
        <dbReference type="EMBL" id="KAF7190372.1"/>
    </source>
</evidence>
<feature type="compositionally biased region" description="Low complexity" evidence="1">
    <location>
        <begin position="94"/>
        <end position="107"/>
    </location>
</feature>
<comment type="caution">
    <text evidence="3">The sequence shown here is derived from an EMBL/GenBank/DDBJ whole genome shotgun (WGS) entry which is preliminary data.</text>
</comment>
<protein>
    <submittedName>
        <fullName evidence="3">Non-reducing polyketide synthase VdtA</fullName>
    </submittedName>
</protein>
<dbReference type="Gene3D" id="3.40.50.1820">
    <property type="entry name" value="alpha/beta hydrolase"/>
    <property type="match status" value="1"/>
</dbReference>
<gene>
    <name evidence="3" type="ORF">HII31_08290</name>
</gene>
<sequence>RHQNKIELDGKAAMLYGLTMLENNVEAGLYSDVIRIIAEESQIPQQELNEGISLLEVGVNHMLWQEVGDRVREELDVDLEQNNLKAALSQLKAPSLTGSPSTLSPISFDSPIDTPSTSTWERTEPTPSKVVPPATSLILQGSLLNSRKLFLFPDASGSATSYVHLPQIAPDLVVFGLHSPYVRNSSSMTCTFDDLVISFWAEVRRRQPEGPYDFAGWSAGGSLAFRCAQILLSQGETINSLTLIDAPMPSGLGGIPESFHNCLENNGIFRDANGSTAAWIVPHFRAMMKLLPTMRITRAPFAGVLNVRILWAGRSFLQRKDLPFGYEEQAGEPEAVQFLTVERKDFGPCGWAFLLPGSKIWTGKVEADHFEMMKPPYAEKVSKCIAEALKGSSA</sequence>
<feature type="region of interest" description="Disordered" evidence="1">
    <location>
        <begin position="94"/>
        <end position="131"/>
    </location>
</feature>
<dbReference type="InterPro" id="IPR001031">
    <property type="entry name" value="Thioesterase"/>
</dbReference>
<dbReference type="AlphaFoldDB" id="A0A8H6RH03"/>
<feature type="domain" description="Thioesterase" evidence="2">
    <location>
        <begin position="147"/>
        <end position="250"/>
    </location>
</feature>
<dbReference type="Proteomes" id="UP000660729">
    <property type="component" value="Unassembled WGS sequence"/>
</dbReference>